<evidence type="ECO:0000313" key="3">
    <source>
        <dbReference type="Proteomes" id="UP001199355"/>
    </source>
</evidence>
<sequence>MSTKEKQATPKAAFVFHVPLANEQPAKQAGKRVSAGSRADESTKEKQATQKGI</sequence>
<dbReference type="RefSeq" id="WP_308727670.1">
    <property type="nucleotide sequence ID" value="NZ_JAJEQF010000003.1"/>
</dbReference>
<dbReference type="AlphaFoldDB" id="A0AAE3DJV1"/>
<comment type="caution">
    <text evidence="2">The sequence shown here is derived from an EMBL/GenBank/DDBJ whole genome shotgun (WGS) entry which is preliminary data.</text>
</comment>
<organism evidence="2 3">
    <name type="scientific">Gallintestinimicrobium propionicum</name>
    <dbReference type="NCBI Taxonomy" id="2981770"/>
    <lineage>
        <taxon>Bacteria</taxon>
        <taxon>Bacillati</taxon>
        <taxon>Bacillota</taxon>
        <taxon>Clostridia</taxon>
        <taxon>Lachnospirales</taxon>
        <taxon>Lachnospiraceae</taxon>
        <taxon>Gallintestinimicrobium</taxon>
    </lineage>
</organism>
<proteinExistence type="predicted"/>
<protein>
    <submittedName>
        <fullName evidence="2">Uncharacterized protein</fullName>
    </submittedName>
</protein>
<evidence type="ECO:0000256" key="1">
    <source>
        <dbReference type="SAM" id="MobiDB-lite"/>
    </source>
</evidence>
<feature type="compositionally biased region" description="Basic and acidic residues" evidence="1">
    <location>
        <begin position="38"/>
        <end position="53"/>
    </location>
</feature>
<gene>
    <name evidence="2" type="ORF">LKD45_02550</name>
</gene>
<reference evidence="2 3" key="1">
    <citation type="submission" date="2021-10" db="EMBL/GenBank/DDBJ databases">
        <title>Anaerobic single-cell dispensing facilitates the cultivation of human gut bacteria.</title>
        <authorList>
            <person name="Afrizal A."/>
        </authorList>
    </citation>
    <scope>NUCLEOTIDE SEQUENCE [LARGE SCALE GENOMIC DNA]</scope>
    <source>
        <strain evidence="2 3">CLA-AA-H244</strain>
    </source>
</reference>
<dbReference type="Proteomes" id="UP001199355">
    <property type="component" value="Unassembled WGS sequence"/>
</dbReference>
<keyword evidence="3" id="KW-1185">Reference proteome</keyword>
<accession>A0AAE3DJV1</accession>
<name>A0AAE3DJV1_9FIRM</name>
<dbReference type="EMBL" id="JAJEQF010000003">
    <property type="protein sequence ID" value="MCC2166590.1"/>
    <property type="molecule type" value="Genomic_DNA"/>
</dbReference>
<evidence type="ECO:0000313" key="2">
    <source>
        <dbReference type="EMBL" id="MCC2166590.1"/>
    </source>
</evidence>
<feature type="region of interest" description="Disordered" evidence="1">
    <location>
        <begin position="19"/>
        <end position="53"/>
    </location>
</feature>